<proteinExistence type="predicted"/>
<keyword evidence="2" id="KW-0472">Membrane</keyword>
<dbReference type="Proteomes" id="UP001165060">
    <property type="component" value="Unassembled WGS sequence"/>
</dbReference>
<feature type="non-terminal residue" evidence="4">
    <location>
        <position position="235"/>
    </location>
</feature>
<evidence type="ECO:0000313" key="5">
    <source>
        <dbReference type="Proteomes" id="UP001165060"/>
    </source>
</evidence>
<dbReference type="Pfam" id="PF07714">
    <property type="entry name" value="PK_Tyr_Ser-Thr"/>
    <property type="match status" value="1"/>
</dbReference>
<protein>
    <recommendedName>
        <fullName evidence="3">Serine-threonine/tyrosine-protein kinase catalytic domain-containing protein</fullName>
    </recommendedName>
</protein>
<dbReference type="SUPFAM" id="SSF56112">
    <property type="entry name" value="Protein kinase-like (PK-like)"/>
    <property type="match status" value="1"/>
</dbReference>
<evidence type="ECO:0000256" key="2">
    <source>
        <dbReference type="SAM" id="Phobius"/>
    </source>
</evidence>
<accession>A0ABQ6NBN5</accession>
<gene>
    <name evidence="4" type="ORF">TeGR_g10045</name>
</gene>
<dbReference type="PANTHER" id="PTHR44329">
    <property type="entry name" value="SERINE/THREONINE-PROTEIN KINASE TNNI3K-RELATED"/>
    <property type="match status" value="1"/>
</dbReference>
<feature type="region of interest" description="Disordered" evidence="1">
    <location>
        <begin position="200"/>
        <end position="221"/>
    </location>
</feature>
<name>A0ABQ6NBN5_9STRA</name>
<dbReference type="InterPro" id="IPR051681">
    <property type="entry name" value="Ser/Thr_Kinases-Pseudokinases"/>
</dbReference>
<keyword evidence="2" id="KW-0812">Transmembrane</keyword>
<sequence length="235" mass="27721">MRADHYDKSADVYSYGVCLVAMIRAESTIQTFFYECLRKFRRKKNLRGLGMGQMTKFLYDKAWRPLLPTDFVKCYPKLHKLIQESWQDNAQARPTFDQIVERLETEIADEVRRKDEPFITMMSVEEDSIYHTRLEAGADSLEEAAMDSDEEQELETKREGGVTKRQYQAVLDEVRDLRQEKAMREKQAQEMEQELLTMRKQIQTTNRKSSVVLREEKREKEKVDGELKNMLALMG</sequence>
<keyword evidence="2" id="KW-1133">Transmembrane helix</keyword>
<keyword evidence="5" id="KW-1185">Reference proteome</keyword>
<feature type="transmembrane region" description="Helical" evidence="2">
    <location>
        <begin position="12"/>
        <end position="34"/>
    </location>
</feature>
<feature type="domain" description="Serine-threonine/tyrosine-protein kinase catalytic" evidence="3">
    <location>
        <begin position="3"/>
        <end position="103"/>
    </location>
</feature>
<evidence type="ECO:0000259" key="3">
    <source>
        <dbReference type="Pfam" id="PF07714"/>
    </source>
</evidence>
<organism evidence="4 5">
    <name type="scientific">Tetraparma gracilis</name>
    <dbReference type="NCBI Taxonomy" id="2962635"/>
    <lineage>
        <taxon>Eukaryota</taxon>
        <taxon>Sar</taxon>
        <taxon>Stramenopiles</taxon>
        <taxon>Ochrophyta</taxon>
        <taxon>Bolidophyceae</taxon>
        <taxon>Parmales</taxon>
        <taxon>Triparmaceae</taxon>
        <taxon>Tetraparma</taxon>
    </lineage>
</organism>
<evidence type="ECO:0000313" key="4">
    <source>
        <dbReference type="EMBL" id="GMI55555.1"/>
    </source>
</evidence>
<dbReference type="Gene3D" id="1.10.510.10">
    <property type="entry name" value="Transferase(Phosphotransferase) domain 1"/>
    <property type="match status" value="1"/>
</dbReference>
<dbReference type="EMBL" id="BRYB01006709">
    <property type="protein sequence ID" value="GMI55555.1"/>
    <property type="molecule type" value="Genomic_DNA"/>
</dbReference>
<comment type="caution">
    <text evidence="4">The sequence shown here is derived from an EMBL/GenBank/DDBJ whole genome shotgun (WGS) entry which is preliminary data.</text>
</comment>
<evidence type="ECO:0000256" key="1">
    <source>
        <dbReference type="SAM" id="MobiDB-lite"/>
    </source>
</evidence>
<feature type="compositionally biased region" description="Polar residues" evidence="1">
    <location>
        <begin position="200"/>
        <end position="209"/>
    </location>
</feature>
<reference evidence="4 5" key="1">
    <citation type="journal article" date="2023" name="Commun. Biol.">
        <title>Genome analysis of Parmales, the sister group of diatoms, reveals the evolutionary specialization of diatoms from phago-mixotrophs to photoautotrophs.</title>
        <authorList>
            <person name="Ban H."/>
            <person name="Sato S."/>
            <person name="Yoshikawa S."/>
            <person name="Yamada K."/>
            <person name="Nakamura Y."/>
            <person name="Ichinomiya M."/>
            <person name="Sato N."/>
            <person name="Blanc-Mathieu R."/>
            <person name="Endo H."/>
            <person name="Kuwata A."/>
            <person name="Ogata H."/>
        </authorList>
    </citation>
    <scope>NUCLEOTIDE SEQUENCE [LARGE SCALE GENOMIC DNA]</scope>
</reference>
<dbReference type="InterPro" id="IPR011009">
    <property type="entry name" value="Kinase-like_dom_sf"/>
</dbReference>
<dbReference type="InterPro" id="IPR001245">
    <property type="entry name" value="Ser-Thr/Tyr_kinase_cat_dom"/>
</dbReference>